<dbReference type="PANTHER" id="PTHR30390:SF6">
    <property type="entry name" value="DNAA INITIATOR-ASSOCIATING PROTEIN DIAA"/>
    <property type="match status" value="1"/>
</dbReference>
<keyword evidence="10" id="KW-0119">Carbohydrate metabolism</keyword>
<dbReference type="HAMAP" id="MF_00067">
    <property type="entry name" value="GmhA"/>
    <property type="match status" value="1"/>
</dbReference>
<dbReference type="GO" id="GO:0046872">
    <property type="term" value="F:metal ion binding"/>
    <property type="evidence" value="ECO:0007669"/>
    <property type="project" value="UniProtKB-KW"/>
</dbReference>
<evidence type="ECO:0000256" key="5">
    <source>
        <dbReference type="ARBA" id="ARBA00012580"/>
    </source>
</evidence>
<comment type="cofactor">
    <cofactor evidence="2">
        <name>Zn(2+)</name>
        <dbReference type="ChEBI" id="CHEBI:29105"/>
    </cofactor>
</comment>
<dbReference type="Gene3D" id="3.40.50.10490">
    <property type="entry name" value="Glucose-6-phosphate isomerase like protein, domain 1"/>
    <property type="match status" value="1"/>
</dbReference>
<keyword evidence="6" id="KW-0963">Cytoplasm</keyword>
<dbReference type="GO" id="GO:0005737">
    <property type="term" value="C:cytoplasm"/>
    <property type="evidence" value="ECO:0007669"/>
    <property type="project" value="UniProtKB-SubCell"/>
</dbReference>
<keyword evidence="7" id="KW-0479">Metal-binding</keyword>
<evidence type="ECO:0000256" key="9">
    <source>
        <dbReference type="ARBA" id="ARBA00023235"/>
    </source>
</evidence>
<dbReference type="GO" id="GO:0008968">
    <property type="term" value="F:D-sedoheptulose 7-phosphate isomerase activity"/>
    <property type="evidence" value="ECO:0007669"/>
    <property type="project" value="InterPro"/>
</dbReference>
<protein>
    <recommendedName>
        <fullName evidence="5">D-sedoheptulose-7-phosphate isomerase</fullName>
        <ecNumber evidence="5">5.3.1.28</ecNumber>
    </recommendedName>
</protein>
<evidence type="ECO:0000313" key="12">
    <source>
        <dbReference type="EMBL" id="VAX23974.1"/>
    </source>
</evidence>
<dbReference type="AlphaFoldDB" id="A0A3B1CJ43"/>
<dbReference type="GO" id="GO:1901135">
    <property type="term" value="P:carbohydrate derivative metabolic process"/>
    <property type="evidence" value="ECO:0007669"/>
    <property type="project" value="InterPro"/>
</dbReference>
<reference evidence="12" key="1">
    <citation type="submission" date="2018-06" db="EMBL/GenBank/DDBJ databases">
        <authorList>
            <person name="Zhirakovskaya E."/>
        </authorList>
    </citation>
    <scope>NUCLEOTIDE SEQUENCE</scope>
</reference>
<dbReference type="InterPro" id="IPR050099">
    <property type="entry name" value="SIS_GmhA/DiaA_subfam"/>
</dbReference>
<evidence type="ECO:0000256" key="3">
    <source>
        <dbReference type="ARBA" id="ARBA00004496"/>
    </source>
</evidence>
<organism evidence="12">
    <name type="scientific">hydrothermal vent metagenome</name>
    <dbReference type="NCBI Taxonomy" id="652676"/>
    <lineage>
        <taxon>unclassified sequences</taxon>
        <taxon>metagenomes</taxon>
        <taxon>ecological metagenomes</taxon>
    </lineage>
</organism>
<dbReference type="EC" id="5.3.1.28" evidence="5"/>
<dbReference type="EMBL" id="UOGB01000284">
    <property type="protein sequence ID" value="VAX23974.1"/>
    <property type="molecule type" value="Genomic_DNA"/>
</dbReference>
<dbReference type="InterPro" id="IPR046348">
    <property type="entry name" value="SIS_dom_sf"/>
</dbReference>
<dbReference type="GO" id="GO:0097367">
    <property type="term" value="F:carbohydrate derivative binding"/>
    <property type="evidence" value="ECO:0007669"/>
    <property type="project" value="InterPro"/>
</dbReference>
<accession>A0A3B1CJ43</accession>
<dbReference type="InterPro" id="IPR001347">
    <property type="entry name" value="SIS_dom"/>
</dbReference>
<gene>
    <name evidence="12" type="ORF">MNBD_NITROSPINAE03-1138</name>
</gene>
<keyword evidence="9 12" id="KW-0413">Isomerase</keyword>
<dbReference type="PROSITE" id="PS51464">
    <property type="entry name" value="SIS"/>
    <property type="match status" value="1"/>
</dbReference>
<dbReference type="Pfam" id="PF13580">
    <property type="entry name" value="SIS_2"/>
    <property type="match status" value="1"/>
</dbReference>
<keyword evidence="8" id="KW-0862">Zinc</keyword>
<dbReference type="NCBIfam" id="TIGR00441">
    <property type="entry name" value="gmhA"/>
    <property type="match status" value="1"/>
</dbReference>
<evidence type="ECO:0000256" key="8">
    <source>
        <dbReference type="ARBA" id="ARBA00022833"/>
    </source>
</evidence>
<name>A0A3B1CJ43_9ZZZZ</name>
<evidence type="ECO:0000259" key="11">
    <source>
        <dbReference type="PROSITE" id="PS51464"/>
    </source>
</evidence>
<evidence type="ECO:0000256" key="7">
    <source>
        <dbReference type="ARBA" id="ARBA00022723"/>
    </source>
</evidence>
<proteinExistence type="inferred from homology"/>
<evidence type="ECO:0000256" key="2">
    <source>
        <dbReference type="ARBA" id="ARBA00001947"/>
    </source>
</evidence>
<evidence type="ECO:0000256" key="1">
    <source>
        <dbReference type="ARBA" id="ARBA00000348"/>
    </source>
</evidence>
<dbReference type="InterPro" id="IPR004515">
    <property type="entry name" value="Phosphoheptose_Isoase"/>
</dbReference>
<dbReference type="PANTHER" id="PTHR30390">
    <property type="entry name" value="SEDOHEPTULOSE 7-PHOSPHATE ISOMERASE / DNAA INITIATOR-ASSOCIATING FACTOR FOR REPLICATION INITIATION"/>
    <property type="match status" value="1"/>
</dbReference>
<dbReference type="CDD" id="cd05006">
    <property type="entry name" value="SIS_GmhA"/>
    <property type="match status" value="1"/>
</dbReference>
<comment type="similarity">
    <text evidence="4">Belongs to the SIS family. GmhA subfamily.</text>
</comment>
<comment type="catalytic activity">
    <reaction evidence="1">
        <text>2 D-sedoheptulose 7-phosphate = D-glycero-alpha-D-manno-heptose 7-phosphate + D-glycero-beta-D-manno-heptose 7-phosphate</text>
        <dbReference type="Rhea" id="RHEA:27489"/>
        <dbReference type="ChEBI" id="CHEBI:57483"/>
        <dbReference type="ChEBI" id="CHEBI:60203"/>
        <dbReference type="ChEBI" id="CHEBI:60204"/>
        <dbReference type="EC" id="5.3.1.28"/>
    </reaction>
</comment>
<dbReference type="InterPro" id="IPR035461">
    <property type="entry name" value="GmhA/DiaA"/>
</dbReference>
<dbReference type="SUPFAM" id="SSF53697">
    <property type="entry name" value="SIS domain"/>
    <property type="match status" value="1"/>
</dbReference>
<feature type="domain" description="SIS" evidence="11">
    <location>
        <begin position="35"/>
        <end position="192"/>
    </location>
</feature>
<sequence>MKNRIAQGLKDSADLKLKMLSDGLTQEIEKIARLVIDTLLKGSKILLAGNGGSSADAQHIAAEFVGRYLIDRRALPAISLSADTSCLTAISNDMGYEKVFSRQLEALGAPGDLLWTLSTSGNSENLLSALKTAKSLGVSTVCLLGKDGGKMKGMGDVELIVPSDDTPRIQEAHITVAHLICEAVETTIGDQD</sequence>
<comment type="subcellular location">
    <subcellularLocation>
        <location evidence="3">Cytoplasm</location>
    </subcellularLocation>
</comment>
<evidence type="ECO:0000256" key="6">
    <source>
        <dbReference type="ARBA" id="ARBA00022490"/>
    </source>
</evidence>
<evidence type="ECO:0000256" key="10">
    <source>
        <dbReference type="ARBA" id="ARBA00023277"/>
    </source>
</evidence>
<evidence type="ECO:0000256" key="4">
    <source>
        <dbReference type="ARBA" id="ARBA00009894"/>
    </source>
</evidence>